<proteinExistence type="predicted"/>
<keyword evidence="3" id="KW-1185">Reference proteome</keyword>
<feature type="compositionally biased region" description="Basic and acidic residues" evidence="1">
    <location>
        <begin position="46"/>
        <end position="62"/>
    </location>
</feature>
<reference evidence="2 3" key="1">
    <citation type="journal article" date="2020" name="G3 (Bethesda)">
        <title>Genetic Underpinnings of Host Manipulation by Ophiocordyceps as Revealed by Comparative Transcriptomics.</title>
        <authorList>
            <person name="Will I."/>
            <person name="Das B."/>
            <person name="Trinh T."/>
            <person name="Brachmann A."/>
            <person name="Ohm R.A."/>
            <person name="de Bekker C."/>
        </authorList>
    </citation>
    <scope>NUCLEOTIDE SEQUENCE [LARGE SCALE GENOMIC DNA]</scope>
    <source>
        <strain evidence="2 3">EC05</strain>
    </source>
</reference>
<dbReference type="EMBL" id="JAACLJ010000001">
    <property type="protein sequence ID" value="KAF4595695.1"/>
    <property type="molecule type" value="Genomic_DNA"/>
</dbReference>
<organism evidence="2 3">
    <name type="scientific">Ophiocordyceps camponoti-floridani</name>
    <dbReference type="NCBI Taxonomy" id="2030778"/>
    <lineage>
        <taxon>Eukaryota</taxon>
        <taxon>Fungi</taxon>
        <taxon>Dikarya</taxon>
        <taxon>Ascomycota</taxon>
        <taxon>Pezizomycotina</taxon>
        <taxon>Sordariomycetes</taxon>
        <taxon>Hypocreomycetidae</taxon>
        <taxon>Hypocreales</taxon>
        <taxon>Ophiocordycipitaceae</taxon>
        <taxon>Ophiocordyceps</taxon>
    </lineage>
</organism>
<evidence type="ECO:0000313" key="2">
    <source>
        <dbReference type="EMBL" id="KAF4595695.1"/>
    </source>
</evidence>
<feature type="region of interest" description="Disordered" evidence="1">
    <location>
        <begin position="36"/>
        <end position="81"/>
    </location>
</feature>
<name>A0A8H4VHA8_9HYPO</name>
<dbReference type="AlphaFoldDB" id="A0A8H4VHA8"/>
<evidence type="ECO:0000313" key="3">
    <source>
        <dbReference type="Proteomes" id="UP000562929"/>
    </source>
</evidence>
<comment type="caution">
    <text evidence="2">The sequence shown here is derived from an EMBL/GenBank/DDBJ whole genome shotgun (WGS) entry which is preliminary data.</text>
</comment>
<dbReference type="Proteomes" id="UP000562929">
    <property type="component" value="Unassembled WGS sequence"/>
</dbReference>
<protein>
    <submittedName>
        <fullName evidence="2">Uncharacterized protein</fullName>
    </submittedName>
</protein>
<sequence>MVVIGDEEYARFGVGADAARCRLQPSKKRQRLWEMRLQQGQQPVRSGREEDNRVGGHLDGPLRRRRRAAGGLAAPSTNWEI</sequence>
<evidence type="ECO:0000256" key="1">
    <source>
        <dbReference type="SAM" id="MobiDB-lite"/>
    </source>
</evidence>
<accession>A0A8H4VHA8</accession>
<gene>
    <name evidence="2" type="ORF">GQ602_001308</name>
</gene>